<dbReference type="AlphaFoldDB" id="A0AAW0D006"/>
<evidence type="ECO:0000313" key="3">
    <source>
        <dbReference type="EMBL" id="KAK7044106.1"/>
    </source>
</evidence>
<feature type="domain" description="F-box" evidence="2">
    <location>
        <begin position="51"/>
        <end position="100"/>
    </location>
</feature>
<accession>A0AAW0D006</accession>
<gene>
    <name evidence="3" type="ORF">VNI00_007823</name>
</gene>
<name>A0AAW0D006_9AGAR</name>
<protein>
    <recommendedName>
        <fullName evidence="2">F-box domain-containing protein</fullName>
    </recommendedName>
</protein>
<reference evidence="3 4" key="1">
    <citation type="submission" date="2024-01" db="EMBL/GenBank/DDBJ databases">
        <title>A draft genome for a cacao thread blight-causing isolate of Paramarasmius palmivorus.</title>
        <authorList>
            <person name="Baruah I.K."/>
            <person name="Bukari Y."/>
            <person name="Amoako-Attah I."/>
            <person name="Meinhardt L.W."/>
            <person name="Bailey B.A."/>
            <person name="Cohen S.P."/>
        </authorList>
    </citation>
    <scope>NUCLEOTIDE SEQUENCE [LARGE SCALE GENOMIC DNA]</scope>
    <source>
        <strain evidence="3 4">GH-12</strain>
    </source>
</reference>
<feature type="region of interest" description="Disordered" evidence="1">
    <location>
        <begin position="1"/>
        <end position="27"/>
    </location>
</feature>
<evidence type="ECO:0000256" key="1">
    <source>
        <dbReference type="SAM" id="MobiDB-lite"/>
    </source>
</evidence>
<comment type="caution">
    <text evidence="3">The sequence shown here is derived from an EMBL/GenBank/DDBJ whole genome shotgun (WGS) entry which is preliminary data.</text>
</comment>
<evidence type="ECO:0000313" key="4">
    <source>
        <dbReference type="Proteomes" id="UP001383192"/>
    </source>
</evidence>
<dbReference type="PROSITE" id="PS50181">
    <property type="entry name" value="FBOX"/>
    <property type="match status" value="1"/>
</dbReference>
<sequence length="625" mass="72147">MAKRRKVQQTKEGTEENHGLEVAKPKARRGRSLHSMMDLPLDVIYEVGGAPFTRYGVAELYLTQILGHLKPYDLLRLSWTTKKLRQTLMSRSSLSVWKTSLADAGVPRSLSKYMNEPAIARLAFYPFCNFCNESKVLKISWGAFARCCKRCQPNQCDPFLDNALLCLMPKNLNSFAISAVDTVYRYDFVFPRELWKTLPYLSDDPFQWVTRQYSEQAAQKLSDEFSAIEATEVDELKAIQLKEHEEKEKVISECIEWDINRADDREQELNSNRESRFNAIVSKLENAGWGEELAHEEFLTRLSQHKLVKQPKLLTERIWKNIEATLIEFMDELRTIRIDKERKKISRERFKLLDELLRTAEVTLPSTMVMPLDIDVAFWEPFRSVIEDLPLEAGADISLYEEATMVLPQFIEDWNRQRTEESLRALREHRPDATAEDLYTATSLFRCKNQHCPSAIYLYPGIISHHCHRSIFATPSLPAWCDYEYFGIETGLSFREPATTCNFEYASEAANCTRDVCYLYSLDPLTTSSRMITELNPIMECKSCATSGSRTFLRWAQALVHGHVHHELATINEEDSAIVTAEESGVSTGYIPSLLNMRKGERIHRCKHCNFRDGLKSVEDHLREM</sequence>
<proteinExistence type="predicted"/>
<dbReference type="EMBL" id="JAYKXP010000026">
    <property type="protein sequence ID" value="KAK7044106.1"/>
    <property type="molecule type" value="Genomic_DNA"/>
</dbReference>
<dbReference type="InterPro" id="IPR001810">
    <property type="entry name" value="F-box_dom"/>
</dbReference>
<dbReference type="Proteomes" id="UP001383192">
    <property type="component" value="Unassembled WGS sequence"/>
</dbReference>
<evidence type="ECO:0000259" key="2">
    <source>
        <dbReference type="PROSITE" id="PS50181"/>
    </source>
</evidence>
<keyword evidence="4" id="KW-1185">Reference proteome</keyword>
<feature type="compositionally biased region" description="Basic and acidic residues" evidence="1">
    <location>
        <begin position="12"/>
        <end position="24"/>
    </location>
</feature>
<organism evidence="3 4">
    <name type="scientific">Paramarasmius palmivorus</name>
    <dbReference type="NCBI Taxonomy" id="297713"/>
    <lineage>
        <taxon>Eukaryota</taxon>
        <taxon>Fungi</taxon>
        <taxon>Dikarya</taxon>
        <taxon>Basidiomycota</taxon>
        <taxon>Agaricomycotina</taxon>
        <taxon>Agaricomycetes</taxon>
        <taxon>Agaricomycetidae</taxon>
        <taxon>Agaricales</taxon>
        <taxon>Marasmiineae</taxon>
        <taxon>Marasmiaceae</taxon>
        <taxon>Paramarasmius</taxon>
    </lineage>
</organism>